<dbReference type="GO" id="GO:0140115">
    <property type="term" value="P:export across plasma membrane"/>
    <property type="evidence" value="ECO:0007669"/>
    <property type="project" value="UniProtKB-ARBA"/>
</dbReference>
<dbReference type="GO" id="GO:0022857">
    <property type="term" value="F:transmembrane transporter activity"/>
    <property type="evidence" value="ECO:0007669"/>
    <property type="project" value="InterPro"/>
</dbReference>
<keyword evidence="2 5" id="KW-0812">Transmembrane</keyword>
<dbReference type="CDD" id="cd17323">
    <property type="entry name" value="MFS_Tpo1_MDR_like"/>
    <property type="match status" value="1"/>
</dbReference>
<dbReference type="Proteomes" id="UP000235786">
    <property type="component" value="Unassembled WGS sequence"/>
</dbReference>
<evidence type="ECO:0000256" key="4">
    <source>
        <dbReference type="ARBA" id="ARBA00023136"/>
    </source>
</evidence>
<evidence type="ECO:0000313" key="8">
    <source>
        <dbReference type="Proteomes" id="UP000235786"/>
    </source>
</evidence>
<dbReference type="OrthoDB" id="6770063at2759"/>
<dbReference type="GO" id="GO:0042908">
    <property type="term" value="P:xenobiotic transport"/>
    <property type="evidence" value="ECO:0007669"/>
    <property type="project" value="UniProtKB-ARBA"/>
</dbReference>
<dbReference type="PROSITE" id="PS50850">
    <property type="entry name" value="MFS"/>
    <property type="match status" value="1"/>
</dbReference>
<dbReference type="InterPro" id="IPR020846">
    <property type="entry name" value="MFS_dom"/>
</dbReference>
<name>A0A2J6RFM7_HYAVF</name>
<evidence type="ECO:0000256" key="3">
    <source>
        <dbReference type="ARBA" id="ARBA00022989"/>
    </source>
</evidence>
<dbReference type="InterPro" id="IPR005829">
    <property type="entry name" value="Sugar_transporter_CS"/>
</dbReference>
<dbReference type="STRING" id="1149755.A0A2J6RFM7"/>
<feature type="transmembrane region" description="Helical" evidence="5">
    <location>
        <begin position="47"/>
        <end position="74"/>
    </location>
</feature>
<dbReference type="SUPFAM" id="SSF103473">
    <property type="entry name" value="MFS general substrate transporter"/>
    <property type="match status" value="1"/>
</dbReference>
<dbReference type="InterPro" id="IPR011701">
    <property type="entry name" value="MFS"/>
</dbReference>
<keyword evidence="8" id="KW-1185">Reference proteome</keyword>
<feature type="transmembrane region" description="Helical" evidence="5">
    <location>
        <begin position="115"/>
        <end position="134"/>
    </location>
</feature>
<dbReference type="FunFam" id="1.20.1250.20:FF:000011">
    <property type="entry name" value="MFS multidrug transporter, putative"/>
    <property type="match status" value="1"/>
</dbReference>
<dbReference type="PANTHER" id="PTHR23502:SF60">
    <property type="entry name" value="MAJOR FACILITATOR SUPERFAMILY (MFS) PROFILE DOMAIN-CONTAINING PROTEIN-RELATED"/>
    <property type="match status" value="1"/>
</dbReference>
<keyword evidence="4 5" id="KW-0472">Membrane</keyword>
<evidence type="ECO:0000256" key="5">
    <source>
        <dbReference type="SAM" id="Phobius"/>
    </source>
</evidence>
<evidence type="ECO:0000256" key="2">
    <source>
        <dbReference type="ARBA" id="ARBA00022692"/>
    </source>
</evidence>
<evidence type="ECO:0000259" key="6">
    <source>
        <dbReference type="PROSITE" id="PS50850"/>
    </source>
</evidence>
<proteinExistence type="predicted"/>
<accession>A0A2J6RFM7</accession>
<gene>
    <name evidence="7" type="ORF">L207DRAFT_73729</name>
</gene>
<dbReference type="PROSITE" id="PS00216">
    <property type="entry name" value="SUGAR_TRANSPORT_1"/>
    <property type="match status" value="1"/>
</dbReference>
<reference evidence="7 8" key="1">
    <citation type="submission" date="2016-04" db="EMBL/GenBank/DDBJ databases">
        <title>A degradative enzymes factory behind the ericoid mycorrhizal symbiosis.</title>
        <authorList>
            <consortium name="DOE Joint Genome Institute"/>
            <person name="Martino E."/>
            <person name="Morin E."/>
            <person name="Grelet G."/>
            <person name="Kuo A."/>
            <person name="Kohler A."/>
            <person name="Daghino S."/>
            <person name="Barry K."/>
            <person name="Choi C."/>
            <person name="Cichocki N."/>
            <person name="Clum A."/>
            <person name="Copeland A."/>
            <person name="Hainaut M."/>
            <person name="Haridas S."/>
            <person name="Labutti K."/>
            <person name="Lindquist E."/>
            <person name="Lipzen A."/>
            <person name="Khouja H.-R."/>
            <person name="Murat C."/>
            <person name="Ohm R."/>
            <person name="Olson A."/>
            <person name="Spatafora J."/>
            <person name="Veneault-Fourrey C."/>
            <person name="Henrissat B."/>
            <person name="Grigoriev I."/>
            <person name="Martin F."/>
            <person name="Perotto S."/>
        </authorList>
    </citation>
    <scope>NUCLEOTIDE SEQUENCE [LARGE SCALE GENOMIC DNA]</scope>
    <source>
        <strain evidence="7 8">F</strain>
    </source>
</reference>
<organism evidence="7 8">
    <name type="scientific">Hyaloscypha variabilis (strain UAMH 11265 / GT02V1 / F)</name>
    <name type="common">Meliniomyces variabilis</name>
    <dbReference type="NCBI Taxonomy" id="1149755"/>
    <lineage>
        <taxon>Eukaryota</taxon>
        <taxon>Fungi</taxon>
        <taxon>Dikarya</taxon>
        <taxon>Ascomycota</taxon>
        <taxon>Pezizomycotina</taxon>
        <taxon>Leotiomycetes</taxon>
        <taxon>Helotiales</taxon>
        <taxon>Hyaloscyphaceae</taxon>
        <taxon>Hyaloscypha</taxon>
        <taxon>Hyaloscypha variabilis</taxon>
    </lineage>
</organism>
<dbReference type="PANTHER" id="PTHR23502">
    <property type="entry name" value="MAJOR FACILITATOR SUPERFAMILY"/>
    <property type="match status" value="1"/>
</dbReference>
<dbReference type="GO" id="GO:0016020">
    <property type="term" value="C:membrane"/>
    <property type="evidence" value="ECO:0007669"/>
    <property type="project" value="UniProtKB-SubCell"/>
</dbReference>
<feature type="transmembrane region" description="Helical" evidence="5">
    <location>
        <begin position="387"/>
        <end position="409"/>
    </location>
</feature>
<evidence type="ECO:0000313" key="7">
    <source>
        <dbReference type="EMBL" id="PMD37327.1"/>
    </source>
</evidence>
<dbReference type="InterPro" id="IPR036259">
    <property type="entry name" value="MFS_trans_sf"/>
</dbReference>
<feature type="transmembrane region" description="Helical" evidence="5">
    <location>
        <begin position="430"/>
        <end position="452"/>
    </location>
</feature>
<feature type="transmembrane region" description="Helical" evidence="5">
    <location>
        <begin position="275"/>
        <end position="300"/>
    </location>
</feature>
<feature type="transmembrane region" description="Helical" evidence="5">
    <location>
        <begin position="86"/>
        <end position="103"/>
    </location>
</feature>
<dbReference type="EMBL" id="KZ613949">
    <property type="protein sequence ID" value="PMD37327.1"/>
    <property type="molecule type" value="Genomic_DNA"/>
</dbReference>
<sequence length="489" mass="53606">MAEDNGREKVVDGVPVSASIPADPFLVSFSTGLEYINPKDWPARKKWLVTSVLSVTGFNRIMVSTIMAPALSTIAQELHMSGTESVMAMSVYLLATAFGPLVIGPLSEVYGRKPVLHATNIWFLVWNIVCGFAHNKGELLAARFLAGFGASAIYALGGGVLGDVWRPEQRGRSLGLYLLIPLLGAAVGPILGGFIVEGTTWRWIFWSTSILQGVMIVGSIPFFFETHAPTILRKKAEHLRKITGDPRYYTEEDVLALGRSVSWVLMRSLSRPMRLLLFHPIVQVQACLSAFSYGILYLVLSTFSDLYIKQYHESTSISGLHYISICLGEIVGAEICGPLMDFVFNRMTRRAGGVSKPEFHVPLMLPGAILTPIGLFVYGWAAQRQMQWIVVDIGAALLCFGMQIGGQAMQAYVIDSYPNHTSSASAASQFLRSMTAFGFPLFAPTMYTALGYGWGNSLLAFCAILITIPAPFFIWLYGPKLRARAPSSY</sequence>
<dbReference type="AlphaFoldDB" id="A0A2J6RFM7"/>
<feature type="domain" description="Major facilitator superfamily (MFS) profile" evidence="6">
    <location>
        <begin position="49"/>
        <end position="482"/>
    </location>
</feature>
<comment type="subcellular location">
    <subcellularLocation>
        <location evidence="1">Membrane</location>
        <topology evidence="1">Multi-pass membrane protein</topology>
    </subcellularLocation>
</comment>
<evidence type="ECO:0000256" key="1">
    <source>
        <dbReference type="ARBA" id="ARBA00004141"/>
    </source>
</evidence>
<feature type="transmembrane region" description="Helical" evidence="5">
    <location>
        <begin position="201"/>
        <end position="224"/>
    </location>
</feature>
<feature type="transmembrane region" description="Helical" evidence="5">
    <location>
        <begin position="458"/>
        <end position="478"/>
    </location>
</feature>
<dbReference type="Gene3D" id="1.20.1250.20">
    <property type="entry name" value="MFS general substrate transporter like domains"/>
    <property type="match status" value="1"/>
</dbReference>
<protein>
    <submittedName>
        <fullName evidence="7">MFS general substrate transporter</fullName>
    </submittedName>
</protein>
<feature type="transmembrane region" description="Helical" evidence="5">
    <location>
        <begin position="361"/>
        <end position="381"/>
    </location>
</feature>
<dbReference type="Pfam" id="PF07690">
    <property type="entry name" value="MFS_1"/>
    <property type="match status" value="1"/>
</dbReference>
<feature type="transmembrane region" description="Helical" evidence="5">
    <location>
        <begin position="174"/>
        <end position="195"/>
    </location>
</feature>
<feature type="transmembrane region" description="Helical" evidence="5">
    <location>
        <begin position="140"/>
        <end position="162"/>
    </location>
</feature>
<keyword evidence="3 5" id="KW-1133">Transmembrane helix</keyword>